<feature type="transmembrane region" description="Helical" evidence="1">
    <location>
        <begin position="39"/>
        <end position="60"/>
    </location>
</feature>
<accession>A0ABX0CSX9</accession>
<sequence>HRKNLRSGDFASTSAPKVARQMVPSTISGKVKVSTAGPFVVGLVMLSTVVVVPLALLWSVGNDEAPDVSPVSAVSVSVPPSVPGCVMFCREDEVQHQSASSVPG</sequence>
<proteinExistence type="predicted"/>
<evidence type="ECO:0000313" key="3">
    <source>
        <dbReference type="Proteomes" id="UP000470876"/>
    </source>
</evidence>
<protein>
    <submittedName>
        <fullName evidence="2">Uncharacterized protein</fullName>
    </submittedName>
</protein>
<evidence type="ECO:0000256" key="1">
    <source>
        <dbReference type="SAM" id="Phobius"/>
    </source>
</evidence>
<reference evidence="2 3" key="1">
    <citation type="submission" date="2020-01" db="EMBL/GenBank/DDBJ databases">
        <title>Genetics and antimicrobial susceptibilities of Nocardia species isolated from the soil; a comparison with species isolated from humans.</title>
        <authorList>
            <person name="Carrasco G."/>
            <person name="Monzon S."/>
            <person name="Sansegundo M."/>
            <person name="Garcia E."/>
            <person name="Garrido N."/>
            <person name="Medina M.J."/>
            <person name="Villalon P."/>
            <person name="Ramirez-Arocha A.C."/>
            <person name="Jimenez P."/>
            <person name="Cuesta I."/>
            <person name="Valdezate S."/>
        </authorList>
    </citation>
    <scope>NUCLEOTIDE SEQUENCE [LARGE SCALE GENOMIC DNA]</scope>
    <source>
        <strain evidence="2 3">CNM20110649</strain>
    </source>
</reference>
<feature type="non-terminal residue" evidence="2">
    <location>
        <position position="1"/>
    </location>
</feature>
<feature type="non-terminal residue" evidence="2">
    <location>
        <position position="104"/>
    </location>
</feature>
<keyword evidence="1" id="KW-0812">Transmembrane</keyword>
<name>A0ABX0CSX9_9NOCA</name>
<gene>
    <name evidence="2" type="ORF">GV794_28855</name>
</gene>
<keyword evidence="3" id="KW-1185">Reference proteome</keyword>
<evidence type="ECO:0000313" key="2">
    <source>
        <dbReference type="EMBL" id="NEW59603.1"/>
    </source>
</evidence>
<keyword evidence="1" id="KW-0472">Membrane</keyword>
<keyword evidence="1" id="KW-1133">Transmembrane helix</keyword>
<dbReference type="EMBL" id="JAAGUX010000156">
    <property type="protein sequence ID" value="NEW59603.1"/>
    <property type="molecule type" value="Genomic_DNA"/>
</dbReference>
<comment type="caution">
    <text evidence="2">The sequence shown here is derived from an EMBL/GenBank/DDBJ whole genome shotgun (WGS) entry which is preliminary data.</text>
</comment>
<organism evidence="2 3">
    <name type="scientific">Nocardia cyriacigeorgica</name>
    <dbReference type="NCBI Taxonomy" id="135487"/>
    <lineage>
        <taxon>Bacteria</taxon>
        <taxon>Bacillati</taxon>
        <taxon>Actinomycetota</taxon>
        <taxon>Actinomycetes</taxon>
        <taxon>Mycobacteriales</taxon>
        <taxon>Nocardiaceae</taxon>
        <taxon>Nocardia</taxon>
    </lineage>
</organism>
<dbReference type="Proteomes" id="UP000470876">
    <property type="component" value="Unassembled WGS sequence"/>
</dbReference>